<dbReference type="EMBL" id="FOOT01000001">
    <property type="protein sequence ID" value="SFG09242.1"/>
    <property type="molecule type" value="Genomic_DNA"/>
</dbReference>
<dbReference type="STRING" id="1436961.SAMN05421739_101892"/>
<evidence type="ECO:0000256" key="4">
    <source>
        <dbReference type="ARBA" id="ARBA00023315"/>
    </source>
</evidence>
<dbReference type="GO" id="GO:0016746">
    <property type="term" value="F:acyltransferase activity"/>
    <property type="evidence" value="ECO:0007669"/>
    <property type="project" value="UniProtKB-KW"/>
</dbReference>
<evidence type="ECO:0000256" key="2">
    <source>
        <dbReference type="ARBA" id="ARBA00022679"/>
    </source>
</evidence>
<dbReference type="SUPFAM" id="SSF51161">
    <property type="entry name" value="Trimeric LpxA-like enzymes"/>
    <property type="match status" value="1"/>
</dbReference>
<protein>
    <submittedName>
        <fullName evidence="5">Putative colanic acid biosynthesis acetyltransferase WcaB</fullName>
    </submittedName>
</protein>
<evidence type="ECO:0000313" key="5">
    <source>
        <dbReference type="EMBL" id="SFG09242.1"/>
    </source>
</evidence>
<evidence type="ECO:0000256" key="3">
    <source>
        <dbReference type="ARBA" id="ARBA00022737"/>
    </source>
</evidence>
<dbReference type="InterPro" id="IPR001451">
    <property type="entry name" value="Hexapep"/>
</dbReference>
<name>A0A1I2NZD9_9BACT</name>
<keyword evidence="6" id="KW-1185">Reference proteome</keyword>
<keyword evidence="3" id="KW-0677">Repeat</keyword>
<dbReference type="InterPro" id="IPR045304">
    <property type="entry name" value="LbH_SAT"/>
</dbReference>
<keyword evidence="4" id="KW-0012">Acyltransferase</keyword>
<gene>
    <name evidence="5" type="ORF">SAMN05421739_101892</name>
</gene>
<organism evidence="5 6">
    <name type="scientific">Pontibacter chinhatensis</name>
    <dbReference type="NCBI Taxonomy" id="1436961"/>
    <lineage>
        <taxon>Bacteria</taxon>
        <taxon>Pseudomonadati</taxon>
        <taxon>Bacteroidota</taxon>
        <taxon>Cytophagia</taxon>
        <taxon>Cytophagales</taxon>
        <taxon>Hymenobacteraceae</taxon>
        <taxon>Pontibacter</taxon>
    </lineage>
</organism>
<dbReference type="CDD" id="cd03354">
    <property type="entry name" value="LbH_SAT"/>
    <property type="match status" value="1"/>
</dbReference>
<dbReference type="OrthoDB" id="9814490at2"/>
<comment type="similarity">
    <text evidence="1">Belongs to the transferase hexapeptide repeat family.</text>
</comment>
<dbReference type="RefSeq" id="WP_092099258.1">
    <property type="nucleotide sequence ID" value="NZ_FOOT01000001.1"/>
</dbReference>
<dbReference type="Gene3D" id="2.160.10.10">
    <property type="entry name" value="Hexapeptide repeat proteins"/>
    <property type="match status" value="1"/>
</dbReference>
<dbReference type="InterPro" id="IPR018357">
    <property type="entry name" value="Hexapep_transf_CS"/>
</dbReference>
<dbReference type="InterPro" id="IPR011004">
    <property type="entry name" value="Trimer_LpxA-like_sf"/>
</dbReference>
<dbReference type="PANTHER" id="PTHR42811">
    <property type="entry name" value="SERINE ACETYLTRANSFERASE"/>
    <property type="match status" value="1"/>
</dbReference>
<accession>A0A1I2NZD9</accession>
<keyword evidence="2 5" id="KW-0808">Transferase</keyword>
<dbReference type="PROSITE" id="PS00101">
    <property type="entry name" value="HEXAPEP_TRANSFERASES"/>
    <property type="match status" value="1"/>
</dbReference>
<reference evidence="6" key="1">
    <citation type="submission" date="2016-10" db="EMBL/GenBank/DDBJ databases">
        <authorList>
            <person name="Varghese N."/>
            <person name="Submissions S."/>
        </authorList>
    </citation>
    <scope>NUCLEOTIDE SEQUENCE [LARGE SCALE GENOMIC DNA]</scope>
    <source>
        <strain evidence="6">LP51</strain>
    </source>
</reference>
<dbReference type="Proteomes" id="UP000198724">
    <property type="component" value="Unassembled WGS sequence"/>
</dbReference>
<sequence length="192" mass="20554">MTYIFQDWAANKGNLKGRLVMVLFRLARPASINKFFRILWLPYLAFYKVFVEWILGIELPHWTSVGSGLVLGHGQALVVNGCSVIGSNCFIRHSTTLGNIRKPDGSYSGSPIIGDNVEIGSNVCIIGEVRVGNNVRIGAGSVVVKDVPDNAVVVGNPARVVKFLEPVDATNKPVAPVQSIAAPGKEVSAVDA</sequence>
<evidence type="ECO:0000256" key="1">
    <source>
        <dbReference type="ARBA" id="ARBA00007274"/>
    </source>
</evidence>
<dbReference type="Pfam" id="PF00132">
    <property type="entry name" value="Hexapep"/>
    <property type="match status" value="1"/>
</dbReference>
<dbReference type="AlphaFoldDB" id="A0A1I2NZD9"/>
<proteinExistence type="inferred from homology"/>
<evidence type="ECO:0000313" key="6">
    <source>
        <dbReference type="Proteomes" id="UP000198724"/>
    </source>
</evidence>